<sequence>MSLAAGAKRSVRIIALPLATPAPGAAHTSSEHLTYYHFVTPPPPANRANSLTNRITTKAAELWAGFGNAPEGHWKRRTFLYGERLIDRALDFEELALKSFDTSLGPKLLPLNRTEKIKPAQRTLIPLVYPPSACASPLPHLRALLAKRTPRHRKGALVWAAVAPLTTPIMLIPLVPNFPFFFCAWRAWSHYQAFKASQYLERFLAQGDIRPEESAALDAVYAAHAPAPPDPEAPATPHTGSPEARDEKVSAEASETPLPPGAGACETGAARPHLLLTRAAVPALERALEIPPGSSFAADVYRALEQARLRLDAKGR</sequence>
<evidence type="ECO:0000256" key="2">
    <source>
        <dbReference type="SAM" id="Phobius"/>
    </source>
</evidence>
<evidence type="ECO:0000313" key="4">
    <source>
        <dbReference type="Proteomes" id="UP000218811"/>
    </source>
</evidence>
<dbReference type="OMA" id="IWRSWSH"/>
<feature type="transmembrane region" description="Helical" evidence="2">
    <location>
        <begin position="156"/>
        <end position="175"/>
    </location>
</feature>
<dbReference type="GO" id="GO:1902600">
    <property type="term" value="P:proton transmembrane transport"/>
    <property type="evidence" value="ECO:0007669"/>
    <property type="project" value="TreeGrafter"/>
</dbReference>
<reference evidence="3 4" key="1">
    <citation type="journal article" date="2012" name="Science">
        <title>The Paleozoic origin of enzymatic lignin decomposition reconstructed from 31 fungal genomes.</title>
        <authorList>
            <person name="Floudas D."/>
            <person name="Binder M."/>
            <person name="Riley R."/>
            <person name="Barry K."/>
            <person name="Blanchette R.A."/>
            <person name="Henrissat B."/>
            <person name="Martinez A.T."/>
            <person name="Otillar R."/>
            <person name="Spatafora J.W."/>
            <person name="Yadav J.S."/>
            <person name="Aerts A."/>
            <person name="Benoit I."/>
            <person name="Boyd A."/>
            <person name="Carlson A."/>
            <person name="Copeland A."/>
            <person name="Coutinho P.M."/>
            <person name="de Vries R.P."/>
            <person name="Ferreira P."/>
            <person name="Findley K."/>
            <person name="Foster B."/>
            <person name="Gaskell J."/>
            <person name="Glotzer D."/>
            <person name="Gorecki P."/>
            <person name="Heitman J."/>
            <person name="Hesse C."/>
            <person name="Hori C."/>
            <person name="Igarashi K."/>
            <person name="Jurgens J.A."/>
            <person name="Kallen N."/>
            <person name="Kersten P."/>
            <person name="Kohler A."/>
            <person name="Kuees U."/>
            <person name="Kumar T.K.A."/>
            <person name="Kuo A."/>
            <person name="LaButti K."/>
            <person name="Larrondo L.F."/>
            <person name="Lindquist E."/>
            <person name="Ling A."/>
            <person name="Lombard V."/>
            <person name="Lucas S."/>
            <person name="Lundell T."/>
            <person name="Martin R."/>
            <person name="McLaughlin D.J."/>
            <person name="Morgenstern I."/>
            <person name="Morin E."/>
            <person name="Murat C."/>
            <person name="Nagy L.G."/>
            <person name="Nolan M."/>
            <person name="Ohm R.A."/>
            <person name="Patyshakuliyeva A."/>
            <person name="Rokas A."/>
            <person name="Ruiz-Duenas F.J."/>
            <person name="Sabat G."/>
            <person name="Salamov A."/>
            <person name="Samejima M."/>
            <person name="Schmutz J."/>
            <person name="Slot J.C."/>
            <person name="St John F."/>
            <person name="Stenlid J."/>
            <person name="Sun H."/>
            <person name="Sun S."/>
            <person name="Syed K."/>
            <person name="Tsang A."/>
            <person name="Wiebenga A."/>
            <person name="Young D."/>
            <person name="Pisabarro A."/>
            <person name="Eastwood D.C."/>
            <person name="Martin F."/>
            <person name="Cullen D."/>
            <person name="Grigoriev I.V."/>
            <person name="Hibbett D.S."/>
        </authorList>
    </citation>
    <scope>NUCLEOTIDE SEQUENCE [LARGE SCALE GENOMIC DNA]</scope>
    <source>
        <strain evidence="3 4">MD-104</strain>
    </source>
</reference>
<dbReference type="PANTHER" id="PTHR28062:SF1">
    <property type="entry name" value="TRANSMEMBRANE PROTEIN"/>
    <property type="match status" value="1"/>
</dbReference>
<keyword evidence="2" id="KW-0812">Transmembrane</keyword>
<dbReference type="InterPro" id="IPR018786">
    <property type="entry name" value="Mit_KHE1"/>
</dbReference>
<dbReference type="Proteomes" id="UP000218811">
    <property type="component" value="Unassembled WGS sequence"/>
</dbReference>
<organism evidence="3 4">
    <name type="scientific">Wolfiporia cocos (strain MD-104)</name>
    <name type="common">Brown rot fungus</name>
    <dbReference type="NCBI Taxonomy" id="742152"/>
    <lineage>
        <taxon>Eukaryota</taxon>
        <taxon>Fungi</taxon>
        <taxon>Dikarya</taxon>
        <taxon>Basidiomycota</taxon>
        <taxon>Agaricomycotina</taxon>
        <taxon>Agaricomycetes</taxon>
        <taxon>Polyporales</taxon>
        <taxon>Phaeolaceae</taxon>
        <taxon>Wolfiporia</taxon>
    </lineage>
</organism>
<dbReference type="Pfam" id="PF10173">
    <property type="entry name" value="Mit_KHE1"/>
    <property type="match status" value="1"/>
</dbReference>
<gene>
    <name evidence="3" type="ORF">WOLCODRAFT_161833</name>
</gene>
<protein>
    <recommendedName>
        <fullName evidence="5">Mitochondrial K+-H+ exchange-related-domain-containing protein</fullName>
    </recommendedName>
</protein>
<dbReference type="GO" id="GO:0006813">
    <property type="term" value="P:potassium ion transport"/>
    <property type="evidence" value="ECO:0007669"/>
    <property type="project" value="TreeGrafter"/>
</dbReference>
<proteinExistence type="predicted"/>
<keyword evidence="4" id="KW-1185">Reference proteome</keyword>
<evidence type="ECO:0008006" key="5">
    <source>
        <dbReference type="Google" id="ProtNLM"/>
    </source>
</evidence>
<dbReference type="STRING" id="742152.A0A2H3JC07"/>
<dbReference type="PANTHER" id="PTHR28062">
    <property type="entry name" value="K+-H+ EXCHANGE-LIKE PROTEIN"/>
    <property type="match status" value="1"/>
</dbReference>
<accession>A0A2H3JC07</accession>
<feature type="region of interest" description="Disordered" evidence="1">
    <location>
        <begin position="225"/>
        <end position="266"/>
    </location>
</feature>
<dbReference type="EMBL" id="KB468053">
    <property type="protein sequence ID" value="PCH39726.1"/>
    <property type="molecule type" value="Genomic_DNA"/>
</dbReference>
<keyword evidence="2" id="KW-0472">Membrane</keyword>
<evidence type="ECO:0000256" key="1">
    <source>
        <dbReference type="SAM" id="MobiDB-lite"/>
    </source>
</evidence>
<dbReference type="AlphaFoldDB" id="A0A2H3JC07"/>
<dbReference type="GO" id="GO:0005743">
    <property type="term" value="C:mitochondrial inner membrane"/>
    <property type="evidence" value="ECO:0007669"/>
    <property type="project" value="TreeGrafter"/>
</dbReference>
<evidence type="ECO:0000313" key="3">
    <source>
        <dbReference type="EMBL" id="PCH39726.1"/>
    </source>
</evidence>
<keyword evidence="2" id="KW-1133">Transmembrane helix</keyword>
<dbReference type="OrthoDB" id="5562676at2759"/>
<name>A0A2H3JC07_WOLCO</name>